<dbReference type="Proteomes" id="UP000662821">
    <property type="component" value="Chromosome"/>
</dbReference>
<dbReference type="RefSeq" id="WP_139144691.1">
    <property type="nucleotide sequence ID" value="NZ_CP071520.1"/>
</dbReference>
<feature type="signal peptide" evidence="1">
    <location>
        <begin position="1"/>
        <end position="22"/>
    </location>
</feature>
<organism evidence="2 3">
    <name type="scientific">Janthinobacterium lividum</name>
    <dbReference type="NCBI Taxonomy" id="29581"/>
    <lineage>
        <taxon>Bacteria</taxon>
        <taxon>Pseudomonadati</taxon>
        <taxon>Pseudomonadota</taxon>
        <taxon>Betaproteobacteria</taxon>
        <taxon>Burkholderiales</taxon>
        <taxon>Oxalobacteraceae</taxon>
        <taxon>Janthinobacterium</taxon>
    </lineage>
</organism>
<evidence type="ECO:0008006" key="4">
    <source>
        <dbReference type="Google" id="ProtNLM"/>
    </source>
</evidence>
<proteinExistence type="predicted"/>
<evidence type="ECO:0000256" key="1">
    <source>
        <dbReference type="SAM" id="SignalP"/>
    </source>
</evidence>
<sequence>MMRKMILLGAALSFWAAGNMHAADTPPIQVAAYQAAPATLAMQLASFQSPNASRHASGPHEPGTHSLLLVAILLLSLRMRARPSSEKFST</sequence>
<feature type="chain" id="PRO_5042597627" description="PEP-CTERM sorting domain-containing protein" evidence="1">
    <location>
        <begin position="23"/>
        <end position="90"/>
    </location>
</feature>
<reference evidence="2 3" key="1">
    <citation type="submission" date="2021-03" db="EMBL/GenBank/DDBJ databases">
        <title>Draft genome sequence of Janthinobacterium sp. strain PLB02 isolated from infected primmorphs (Lubomirskia baicalensis).</title>
        <authorList>
            <person name="Chernogor L.I."/>
            <person name="Belikov S.I."/>
            <person name="Petrushin I.S."/>
        </authorList>
    </citation>
    <scope>NUCLEOTIDE SEQUENCE [LARGE SCALE GENOMIC DNA]</scope>
    <source>
        <strain evidence="2 3">PLB02</strain>
    </source>
</reference>
<protein>
    <recommendedName>
        <fullName evidence="4">PEP-CTERM sorting domain-containing protein</fullName>
    </recommendedName>
</protein>
<keyword evidence="1" id="KW-0732">Signal</keyword>
<evidence type="ECO:0000313" key="3">
    <source>
        <dbReference type="Proteomes" id="UP000662821"/>
    </source>
</evidence>
<dbReference type="EMBL" id="CP071520">
    <property type="protein sequence ID" value="QSX97732.1"/>
    <property type="molecule type" value="Genomic_DNA"/>
</dbReference>
<accession>A0AAJ4MVI9</accession>
<name>A0AAJ4MVI9_9BURK</name>
<gene>
    <name evidence="2" type="ORF">J3P46_07375</name>
</gene>
<evidence type="ECO:0000313" key="2">
    <source>
        <dbReference type="EMBL" id="QSX97732.1"/>
    </source>
</evidence>
<dbReference type="AlphaFoldDB" id="A0AAJ4MVI9"/>